<sequence length="227" mass="26039">MPSSISSESSYMTDETSTASSSDEYSYYTSSSHDSTWTTTYTPLPRKQASSIRFMAWAAGAPPHATGLKRKTRDVPDYRSIRSDVSSRSIFQEEYDNKLYWTTETHSRERYIPASRPAVFEQEQSWRYEQTAPAAHRHHHHHHHHHHQQQQQSSTPPPQPMRQQPHVRFHVAQTVMQEPAITQTEGPKPGGTIPISAFGHINMKGPPRQEEHVQSGPPRSYWARTGR</sequence>
<gene>
    <name evidence="2" type="ORF">B0I35DRAFT_480695</name>
</gene>
<evidence type="ECO:0000313" key="3">
    <source>
        <dbReference type="Proteomes" id="UP000813444"/>
    </source>
</evidence>
<reference evidence="2" key="1">
    <citation type="journal article" date="2021" name="Nat. Commun.">
        <title>Genetic determinants of endophytism in the Arabidopsis root mycobiome.</title>
        <authorList>
            <person name="Mesny F."/>
            <person name="Miyauchi S."/>
            <person name="Thiergart T."/>
            <person name="Pickel B."/>
            <person name="Atanasova L."/>
            <person name="Karlsson M."/>
            <person name="Huettel B."/>
            <person name="Barry K.W."/>
            <person name="Haridas S."/>
            <person name="Chen C."/>
            <person name="Bauer D."/>
            <person name="Andreopoulos W."/>
            <person name="Pangilinan J."/>
            <person name="LaButti K."/>
            <person name="Riley R."/>
            <person name="Lipzen A."/>
            <person name="Clum A."/>
            <person name="Drula E."/>
            <person name="Henrissat B."/>
            <person name="Kohler A."/>
            <person name="Grigoriev I.V."/>
            <person name="Martin F.M."/>
            <person name="Hacquard S."/>
        </authorList>
    </citation>
    <scope>NUCLEOTIDE SEQUENCE</scope>
    <source>
        <strain evidence="2">MPI-CAGE-CH-0235</strain>
    </source>
</reference>
<feature type="compositionally biased region" description="Basic residues" evidence="1">
    <location>
        <begin position="135"/>
        <end position="148"/>
    </location>
</feature>
<evidence type="ECO:0000313" key="2">
    <source>
        <dbReference type="EMBL" id="KAH7312221.1"/>
    </source>
</evidence>
<dbReference type="EMBL" id="JAGPNK010000010">
    <property type="protein sequence ID" value="KAH7312221.1"/>
    <property type="molecule type" value="Genomic_DNA"/>
</dbReference>
<name>A0A8K0SKE6_9HYPO</name>
<comment type="caution">
    <text evidence="2">The sequence shown here is derived from an EMBL/GenBank/DDBJ whole genome shotgun (WGS) entry which is preliminary data.</text>
</comment>
<feature type="region of interest" description="Disordered" evidence="1">
    <location>
        <begin position="131"/>
        <end position="164"/>
    </location>
</feature>
<dbReference type="AlphaFoldDB" id="A0A8K0SKE6"/>
<feature type="region of interest" description="Disordered" evidence="1">
    <location>
        <begin position="1"/>
        <end position="40"/>
    </location>
</feature>
<proteinExistence type="predicted"/>
<accession>A0A8K0SKE6</accession>
<dbReference type="Proteomes" id="UP000813444">
    <property type="component" value="Unassembled WGS sequence"/>
</dbReference>
<dbReference type="OrthoDB" id="5105933at2759"/>
<keyword evidence="3" id="KW-1185">Reference proteome</keyword>
<evidence type="ECO:0000256" key="1">
    <source>
        <dbReference type="SAM" id="MobiDB-lite"/>
    </source>
</evidence>
<protein>
    <submittedName>
        <fullName evidence="2">Uncharacterized protein</fullName>
    </submittedName>
</protein>
<organism evidence="2 3">
    <name type="scientific">Stachybotrys elegans</name>
    <dbReference type="NCBI Taxonomy" id="80388"/>
    <lineage>
        <taxon>Eukaryota</taxon>
        <taxon>Fungi</taxon>
        <taxon>Dikarya</taxon>
        <taxon>Ascomycota</taxon>
        <taxon>Pezizomycotina</taxon>
        <taxon>Sordariomycetes</taxon>
        <taxon>Hypocreomycetidae</taxon>
        <taxon>Hypocreales</taxon>
        <taxon>Stachybotryaceae</taxon>
        <taxon>Stachybotrys</taxon>
    </lineage>
</organism>
<feature type="region of interest" description="Disordered" evidence="1">
    <location>
        <begin position="179"/>
        <end position="227"/>
    </location>
</feature>